<dbReference type="Pfam" id="PF24336">
    <property type="entry name" value="DUF7504"/>
    <property type="match status" value="1"/>
</dbReference>
<accession>A0A1I4ES84</accession>
<evidence type="ECO:0008006" key="3">
    <source>
        <dbReference type="Google" id="ProtNLM"/>
    </source>
</evidence>
<protein>
    <recommendedName>
        <fullName evidence="3">KaiC protein</fullName>
    </recommendedName>
</protein>
<evidence type="ECO:0000313" key="2">
    <source>
        <dbReference type="Proteomes" id="UP000199607"/>
    </source>
</evidence>
<dbReference type="InterPro" id="IPR055927">
    <property type="entry name" value="DUF7504"/>
</dbReference>
<dbReference type="EMBL" id="FOTC01000002">
    <property type="protein sequence ID" value="SFL08564.1"/>
    <property type="molecule type" value="Genomic_DNA"/>
</dbReference>
<organism evidence="1 2">
    <name type="scientific">Halogranum rubrum</name>
    <dbReference type="NCBI Taxonomy" id="553466"/>
    <lineage>
        <taxon>Archaea</taxon>
        <taxon>Methanobacteriati</taxon>
        <taxon>Methanobacteriota</taxon>
        <taxon>Stenosarchaea group</taxon>
        <taxon>Halobacteria</taxon>
        <taxon>Halobacteriales</taxon>
        <taxon>Haloferacaceae</taxon>
    </lineage>
</organism>
<keyword evidence="2" id="KW-1185">Reference proteome</keyword>
<sequence>MGNVGDRNGSFARSLQDLKRRGSNLLVVGSLAEHVRDAATRRLLGDGVSETRRRLFVFTDATHAGAQVGNGAVGPETTRVIDRVTPTRSAAAMPSASSTAAGLTRRRVEPTQLGSLAWCIEEEIGAFDANANGLSSGELRLCFDSLAPLVSEHDVPTVLRFLRVVGNRVRASHGMAHYHLPVSRSDPIVDELASAFDAVIELRVRDGHPEHRWELRETDFVSSWIPL</sequence>
<dbReference type="Proteomes" id="UP000199607">
    <property type="component" value="Unassembled WGS sequence"/>
</dbReference>
<name>A0A1I4ES84_9EURY</name>
<evidence type="ECO:0000313" key="1">
    <source>
        <dbReference type="EMBL" id="SFL08564.1"/>
    </source>
</evidence>
<proteinExistence type="predicted"/>
<dbReference type="STRING" id="553466.SAMN04487950_2368"/>
<reference evidence="2" key="1">
    <citation type="submission" date="2016-10" db="EMBL/GenBank/DDBJ databases">
        <authorList>
            <person name="Varghese N."/>
            <person name="Submissions S."/>
        </authorList>
    </citation>
    <scope>NUCLEOTIDE SEQUENCE [LARGE SCALE GENOMIC DNA]</scope>
    <source>
        <strain evidence="2">CGMCC 1.7738</strain>
    </source>
</reference>
<dbReference type="AlphaFoldDB" id="A0A1I4ES84"/>
<dbReference type="RefSeq" id="WP_089869539.1">
    <property type="nucleotide sequence ID" value="NZ_FOTC01000002.1"/>
</dbReference>
<gene>
    <name evidence="1" type="ORF">SAMN04487950_2368</name>
</gene>